<proteinExistence type="predicted"/>
<accession>A0ABY7Y4I3</accession>
<organism evidence="1 2">
    <name type="scientific">Stenotrophomonas forensis</name>
    <dbReference type="NCBI Taxonomy" id="2871169"/>
    <lineage>
        <taxon>Bacteria</taxon>
        <taxon>Pseudomonadati</taxon>
        <taxon>Pseudomonadota</taxon>
        <taxon>Gammaproteobacteria</taxon>
        <taxon>Lysobacterales</taxon>
        <taxon>Lysobacteraceae</taxon>
        <taxon>Stenotrophomonas</taxon>
        <taxon>Stenotrophomonas maltophilia group</taxon>
    </lineage>
</organism>
<keyword evidence="2" id="KW-1185">Reference proteome</keyword>
<sequence length="87" mass="9722">MKIEDFWNAAFLAALHRLPVAQAKKEADLATDVCIDHWHANWENRSVANAPKVQDIDIGSVYKPVDGLGNAIRDLPRLWSADEKQGV</sequence>
<name>A0ABY7Y4I3_9GAMM</name>
<gene>
    <name evidence="1" type="ORF">K5L94_06180</name>
</gene>
<evidence type="ECO:0000313" key="1">
    <source>
        <dbReference type="EMBL" id="WDM64873.1"/>
    </source>
</evidence>
<protein>
    <submittedName>
        <fullName evidence="1">Uncharacterized protein</fullName>
    </submittedName>
</protein>
<reference evidence="1 2" key="1">
    <citation type="submission" date="2021-08" db="EMBL/GenBank/DDBJ databases">
        <title>Stenotrophomonas forensis sp. nov., isolated from contaminated viral transport media.</title>
        <authorList>
            <person name="Nguyen S.V."/>
            <person name="Edwards D."/>
            <person name="Scott S."/>
            <person name="Doss J."/>
            <person name="Merid S."/>
            <person name="Zelaya E."/>
            <person name="Maza C."/>
            <person name="Mann M."/>
            <person name="Hamilton B."/>
            <person name="Blackwell R."/>
            <person name="Tran A."/>
            <person name="Hauser J."/>
        </authorList>
    </citation>
    <scope>NUCLEOTIDE SEQUENCE [LARGE SCALE GENOMIC DNA]</scope>
    <source>
        <strain evidence="1 2">DFS-20110405</strain>
    </source>
</reference>
<evidence type="ECO:0000313" key="2">
    <source>
        <dbReference type="Proteomes" id="UP001216828"/>
    </source>
</evidence>
<dbReference type="EMBL" id="CP082270">
    <property type="protein sequence ID" value="WDM64873.1"/>
    <property type="molecule type" value="Genomic_DNA"/>
</dbReference>
<dbReference type="Proteomes" id="UP001216828">
    <property type="component" value="Chromosome"/>
</dbReference>
<dbReference type="RefSeq" id="WP_141057203.1">
    <property type="nucleotide sequence ID" value="NZ_CP082270.1"/>
</dbReference>